<dbReference type="AlphaFoldDB" id="A0A858RHQ4"/>
<dbReference type="RefSeq" id="WP_169454808.1">
    <property type="nucleotide sequence ID" value="NZ_CP051774.1"/>
</dbReference>
<protein>
    <submittedName>
        <fullName evidence="2">Uncharacterized protein</fullName>
    </submittedName>
</protein>
<evidence type="ECO:0000313" key="2">
    <source>
        <dbReference type="EMBL" id="QJE96407.1"/>
    </source>
</evidence>
<keyword evidence="1" id="KW-1133">Transmembrane helix</keyword>
<keyword evidence="1" id="KW-0812">Transmembrane</keyword>
<feature type="transmembrane region" description="Helical" evidence="1">
    <location>
        <begin position="21"/>
        <end position="48"/>
    </location>
</feature>
<dbReference type="KEGG" id="luo:HHL09_11645"/>
<reference evidence="2 3" key="1">
    <citation type="submission" date="2020-04" db="EMBL/GenBank/DDBJ databases">
        <title>Luteolibacter sp. G-1-1-1 isolated from soil.</title>
        <authorList>
            <person name="Dahal R.H."/>
        </authorList>
    </citation>
    <scope>NUCLEOTIDE SEQUENCE [LARGE SCALE GENOMIC DNA]</scope>
    <source>
        <strain evidence="2 3">G-1-1-1</strain>
    </source>
</reference>
<evidence type="ECO:0000313" key="3">
    <source>
        <dbReference type="Proteomes" id="UP000501812"/>
    </source>
</evidence>
<accession>A0A858RHQ4</accession>
<organism evidence="2 3">
    <name type="scientific">Luteolibacter luteus</name>
    <dbReference type="NCBI Taxonomy" id="2728835"/>
    <lineage>
        <taxon>Bacteria</taxon>
        <taxon>Pseudomonadati</taxon>
        <taxon>Verrucomicrobiota</taxon>
        <taxon>Verrucomicrobiia</taxon>
        <taxon>Verrucomicrobiales</taxon>
        <taxon>Verrucomicrobiaceae</taxon>
        <taxon>Luteolibacter</taxon>
    </lineage>
</organism>
<name>A0A858RHQ4_9BACT</name>
<gene>
    <name evidence="2" type="ORF">HHL09_11645</name>
</gene>
<keyword evidence="3" id="KW-1185">Reference proteome</keyword>
<evidence type="ECO:0000256" key="1">
    <source>
        <dbReference type="SAM" id="Phobius"/>
    </source>
</evidence>
<dbReference type="Proteomes" id="UP000501812">
    <property type="component" value="Chromosome"/>
</dbReference>
<keyword evidence="1" id="KW-0472">Membrane</keyword>
<sequence length="208" mass="22288">MNRSGGNPLRTLGRWTAGSAIFFATVFAWIVGAVVLLVAAFTLLAGFASKTRLAIDGPAGGKHSTFVEMTEREMEFMVSDRPWKWKPVSLGTLSTENPQALEGFCWSADGSVIARASGRSPDSRFFSVAYDFKEHELVKPEDARNLQQSHELIASLLSQRGGQGPFLGKIEAAGEAPLPTGSWLLPGGILLAGASISWGLIGGRRSRP</sequence>
<proteinExistence type="predicted"/>
<dbReference type="EMBL" id="CP051774">
    <property type="protein sequence ID" value="QJE96407.1"/>
    <property type="molecule type" value="Genomic_DNA"/>
</dbReference>